<dbReference type="Pfam" id="PF01850">
    <property type="entry name" value="PIN"/>
    <property type="match status" value="1"/>
</dbReference>
<proteinExistence type="predicted"/>
<sequence length="93" mass="11193">MLLDTNAIVYYLHRVEPYASRVKQIIMSREDLVVTLRIIDEVVFTLIRLEAWRRYGIRRLNELRDYIRKHGLKEFYDAIDDVEELVNKLGIQV</sequence>
<evidence type="ECO:0000313" key="3">
    <source>
        <dbReference type="Proteomes" id="UP000291213"/>
    </source>
</evidence>
<dbReference type="RefSeq" id="WP_279387253.1">
    <property type="nucleotide sequence ID" value="NZ_BDMD01000141.1"/>
</dbReference>
<name>A0A401HC60_AERPX</name>
<evidence type="ECO:0000259" key="1">
    <source>
        <dbReference type="Pfam" id="PF01850"/>
    </source>
</evidence>
<dbReference type="InterPro" id="IPR002716">
    <property type="entry name" value="PIN_dom"/>
</dbReference>
<dbReference type="EMBL" id="BDMD01000141">
    <property type="protein sequence ID" value="GBF09938.1"/>
    <property type="molecule type" value="Genomic_DNA"/>
</dbReference>
<reference evidence="2 3" key="1">
    <citation type="submission" date="2017-02" db="EMBL/GenBank/DDBJ databases">
        <title>isolation and characterization of a novel temperate virus Aeropyrum globular virus 1 infecting hyperthermophilic archaeon Aeropyrum.</title>
        <authorList>
            <person name="Yumiya M."/>
            <person name="Yoshida T."/>
            <person name="Sako Y."/>
        </authorList>
    </citation>
    <scope>NUCLEOTIDE SEQUENCE [LARGE SCALE GENOMIC DNA]</scope>
    <source>
        <strain evidence="2 3">YK1-12-2013</strain>
    </source>
</reference>
<dbReference type="Gene3D" id="3.40.50.1010">
    <property type="entry name" value="5'-nuclease"/>
    <property type="match status" value="1"/>
</dbReference>
<gene>
    <name evidence="2" type="ORF">apy_16630</name>
</gene>
<dbReference type="Proteomes" id="UP000291213">
    <property type="component" value="Unassembled WGS sequence"/>
</dbReference>
<dbReference type="SUPFAM" id="SSF88723">
    <property type="entry name" value="PIN domain-like"/>
    <property type="match status" value="1"/>
</dbReference>
<evidence type="ECO:0000313" key="2">
    <source>
        <dbReference type="EMBL" id="GBF09938.1"/>
    </source>
</evidence>
<organism evidence="2 3">
    <name type="scientific">Aeropyrum pernix</name>
    <dbReference type="NCBI Taxonomy" id="56636"/>
    <lineage>
        <taxon>Archaea</taxon>
        <taxon>Thermoproteota</taxon>
        <taxon>Thermoprotei</taxon>
        <taxon>Desulfurococcales</taxon>
        <taxon>Desulfurococcaceae</taxon>
        <taxon>Aeropyrum</taxon>
    </lineage>
</organism>
<dbReference type="InterPro" id="IPR029060">
    <property type="entry name" value="PIN-like_dom_sf"/>
</dbReference>
<protein>
    <submittedName>
        <fullName evidence="2">Twitching motility protein PilT</fullName>
    </submittedName>
</protein>
<accession>A0A401HC60</accession>
<comment type="caution">
    <text evidence="2">The sequence shown here is derived from an EMBL/GenBank/DDBJ whole genome shotgun (WGS) entry which is preliminary data.</text>
</comment>
<feature type="domain" description="PIN" evidence="1">
    <location>
        <begin position="1"/>
        <end position="64"/>
    </location>
</feature>
<dbReference type="AlphaFoldDB" id="A0A401HC60"/>